<dbReference type="Pfam" id="PF08263">
    <property type="entry name" value="LRRNT_2"/>
    <property type="match status" value="1"/>
</dbReference>
<dbReference type="InterPro" id="IPR001611">
    <property type="entry name" value="Leu-rich_rpt"/>
</dbReference>
<dbReference type="InterPro" id="IPR046956">
    <property type="entry name" value="RLP23-like"/>
</dbReference>
<evidence type="ECO:0000256" key="4">
    <source>
        <dbReference type="ARBA" id="ARBA00022729"/>
    </source>
</evidence>
<evidence type="ECO:0000256" key="10">
    <source>
        <dbReference type="SAM" id="SignalP"/>
    </source>
</evidence>
<dbReference type="GO" id="GO:0016020">
    <property type="term" value="C:membrane"/>
    <property type="evidence" value="ECO:0007669"/>
    <property type="project" value="UniProtKB-SubCell"/>
</dbReference>
<keyword evidence="2" id="KW-0433">Leucine-rich repeat</keyword>
<feature type="domain" description="Leucine-rich repeat-containing N-terminal plant-type" evidence="11">
    <location>
        <begin position="21"/>
        <end position="66"/>
    </location>
</feature>
<keyword evidence="6" id="KW-1133">Transmembrane helix</keyword>
<keyword evidence="8" id="KW-0675">Receptor</keyword>
<keyword evidence="9" id="KW-0325">Glycoprotein</keyword>
<feature type="signal peptide" evidence="10">
    <location>
        <begin position="1"/>
        <end position="17"/>
    </location>
</feature>
<dbReference type="Pfam" id="PF00560">
    <property type="entry name" value="LRR_1"/>
    <property type="match status" value="1"/>
</dbReference>
<dbReference type="AlphaFoldDB" id="A0AAN9EBR3"/>
<evidence type="ECO:0000256" key="8">
    <source>
        <dbReference type="ARBA" id="ARBA00023170"/>
    </source>
</evidence>
<dbReference type="SUPFAM" id="SSF52058">
    <property type="entry name" value="L domain-like"/>
    <property type="match status" value="1"/>
</dbReference>
<keyword evidence="5" id="KW-0677">Repeat</keyword>
<gene>
    <name evidence="12" type="ORF">RIF29_42057</name>
</gene>
<keyword evidence="7" id="KW-0472">Membrane</keyword>
<evidence type="ECO:0000256" key="1">
    <source>
        <dbReference type="ARBA" id="ARBA00004479"/>
    </source>
</evidence>
<reference evidence="12 13" key="1">
    <citation type="submission" date="2024-01" db="EMBL/GenBank/DDBJ databases">
        <title>The genomes of 5 underutilized Papilionoideae crops provide insights into root nodulation and disease resistanc.</title>
        <authorList>
            <person name="Yuan L."/>
        </authorList>
    </citation>
    <scope>NUCLEOTIDE SEQUENCE [LARGE SCALE GENOMIC DNA]</scope>
    <source>
        <strain evidence="12">ZHUSHIDOU_FW_LH</strain>
        <tissue evidence="12">Leaf</tissue>
    </source>
</reference>
<dbReference type="InterPro" id="IPR013210">
    <property type="entry name" value="LRR_N_plant-typ"/>
</dbReference>
<evidence type="ECO:0000256" key="6">
    <source>
        <dbReference type="ARBA" id="ARBA00022989"/>
    </source>
</evidence>
<name>A0AAN9EBR3_CROPI</name>
<dbReference type="Pfam" id="PF13855">
    <property type="entry name" value="LRR_8"/>
    <property type="match status" value="1"/>
</dbReference>
<accession>A0AAN9EBR3</accession>
<evidence type="ECO:0000256" key="7">
    <source>
        <dbReference type="ARBA" id="ARBA00023136"/>
    </source>
</evidence>
<dbReference type="Proteomes" id="UP001372338">
    <property type="component" value="Unassembled WGS sequence"/>
</dbReference>
<organism evidence="12 13">
    <name type="scientific">Crotalaria pallida</name>
    <name type="common">Smooth rattlebox</name>
    <name type="synonym">Crotalaria striata</name>
    <dbReference type="NCBI Taxonomy" id="3830"/>
    <lineage>
        <taxon>Eukaryota</taxon>
        <taxon>Viridiplantae</taxon>
        <taxon>Streptophyta</taxon>
        <taxon>Embryophyta</taxon>
        <taxon>Tracheophyta</taxon>
        <taxon>Spermatophyta</taxon>
        <taxon>Magnoliopsida</taxon>
        <taxon>eudicotyledons</taxon>
        <taxon>Gunneridae</taxon>
        <taxon>Pentapetalae</taxon>
        <taxon>rosids</taxon>
        <taxon>fabids</taxon>
        <taxon>Fabales</taxon>
        <taxon>Fabaceae</taxon>
        <taxon>Papilionoideae</taxon>
        <taxon>50 kb inversion clade</taxon>
        <taxon>genistoids sensu lato</taxon>
        <taxon>core genistoids</taxon>
        <taxon>Crotalarieae</taxon>
        <taxon>Crotalaria</taxon>
    </lineage>
</organism>
<feature type="chain" id="PRO_5042891299" description="Leucine-rich repeat-containing N-terminal plant-type domain-containing protein" evidence="10">
    <location>
        <begin position="18"/>
        <end position="246"/>
    </location>
</feature>
<evidence type="ECO:0000259" key="11">
    <source>
        <dbReference type="Pfam" id="PF08263"/>
    </source>
</evidence>
<comment type="subcellular location">
    <subcellularLocation>
        <location evidence="1">Membrane</location>
        <topology evidence="1">Single-pass type I membrane protein</topology>
    </subcellularLocation>
</comment>
<sequence>MLLFCIYLCSQICVVSGLCLKDQRSLLLQVKSELLVTDYYNQSYSTKLVNWNESIGCCEWSGVTCDDEGHVSGLDLSEEWINGGFDNSSSIFSLKHLQSLNLAFNDFRSTIPSGFNKLENLTYLNLSNAWFIGQVPSDEISHMTRLVTLDISAFLDLSIINLGDLVKNLVNIRQLYLDGVNISVGGEEWISALLQIPTLQELSMSDCQLWGPLESSLTRLENLSLIRLDSNFSHPPCQKPLPTLKT</sequence>
<keyword evidence="13" id="KW-1185">Reference proteome</keyword>
<keyword evidence="3" id="KW-0812">Transmembrane</keyword>
<dbReference type="PANTHER" id="PTHR48061">
    <property type="entry name" value="LEUCINE-RICH REPEAT RECEPTOR PROTEIN KINASE EMS1-LIKE-RELATED"/>
    <property type="match status" value="1"/>
</dbReference>
<protein>
    <recommendedName>
        <fullName evidence="11">Leucine-rich repeat-containing N-terminal plant-type domain-containing protein</fullName>
    </recommendedName>
</protein>
<dbReference type="PANTHER" id="PTHR48061:SF49">
    <property type="entry name" value="DISEASE RESISTANCE FAMILY PROTEIN_LRR PROTEIN"/>
    <property type="match status" value="1"/>
</dbReference>
<evidence type="ECO:0000256" key="5">
    <source>
        <dbReference type="ARBA" id="ARBA00022737"/>
    </source>
</evidence>
<evidence type="ECO:0000313" key="13">
    <source>
        <dbReference type="Proteomes" id="UP001372338"/>
    </source>
</evidence>
<dbReference type="Gene3D" id="3.80.10.10">
    <property type="entry name" value="Ribonuclease Inhibitor"/>
    <property type="match status" value="1"/>
</dbReference>
<dbReference type="InterPro" id="IPR032675">
    <property type="entry name" value="LRR_dom_sf"/>
</dbReference>
<evidence type="ECO:0000313" key="12">
    <source>
        <dbReference type="EMBL" id="KAK7247180.1"/>
    </source>
</evidence>
<evidence type="ECO:0000256" key="2">
    <source>
        <dbReference type="ARBA" id="ARBA00022614"/>
    </source>
</evidence>
<keyword evidence="4 10" id="KW-0732">Signal</keyword>
<dbReference type="EMBL" id="JAYWIO010000008">
    <property type="protein sequence ID" value="KAK7247180.1"/>
    <property type="molecule type" value="Genomic_DNA"/>
</dbReference>
<comment type="caution">
    <text evidence="12">The sequence shown here is derived from an EMBL/GenBank/DDBJ whole genome shotgun (WGS) entry which is preliminary data.</text>
</comment>
<evidence type="ECO:0000256" key="3">
    <source>
        <dbReference type="ARBA" id="ARBA00022692"/>
    </source>
</evidence>
<evidence type="ECO:0000256" key="9">
    <source>
        <dbReference type="ARBA" id="ARBA00023180"/>
    </source>
</evidence>
<proteinExistence type="predicted"/>